<reference evidence="3 4" key="1">
    <citation type="journal article" date="2014" name="Proc. Natl. Acad. Sci. U.S.A.">
        <title>Trajectory and genomic determinants of fungal-pathogen speciation and host adaptation.</title>
        <authorList>
            <person name="Hu X."/>
            <person name="Xiao G."/>
            <person name="Zheng P."/>
            <person name="Shang Y."/>
            <person name="Su Y."/>
            <person name="Zhang X."/>
            <person name="Liu X."/>
            <person name="Zhan S."/>
            <person name="St Leger R.J."/>
            <person name="Wang C."/>
        </authorList>
    </citation>
    <scope>NUCLEOTIDE SEQUENCE [LARGE SCALE GENOMIC DNA]</scope>
    <source>
        <strain evidence="3 4">ARSEF 1941</strain>
    </source>
</reference>
<dbReference type="SMART" id="SM01373">
    <property type="entry name" value="MAGE"/>
    <property type="match status" value="1"/>
</dbReference>
<dbReference type="InterPro" id="IPR037445">
    <property type="entry name" value="MAGE"/>
</dbReference>
<dbReference type="InterPro" id="IPR041899">
    <property type="entry name" value="MAGE_WH2"/>
</dbReference>
<feature type="compositionally biased region" description="Polar residues" evidence="1">
    <location>
        <begin position="297"/>
        <end position="306"/>
    </location>
</feature>
<dbReference type="HOGENOM" id="CLU_048908_0_0_1"/>
<dbReference type="Gene3D" id="1.10.10.1210">
    <property type="entry name" value="MAGE homology domain, winged helix WH2 motif"/>
    <property type="match status" value="1"/>
</dbReference>
<evidence type="ECO:0000259" key="2">
    <source>
        <dbReference type="PROSITE" id="PS50838"/>
    </source>
</evidence>
<proteinExistence type="predicted"/>
<dbReference type="OrthoDB" id="205198at2759"/>
<dbReference type="Gene3D" id="1.10.10.1200">
    <property type="entry name" value="MAGE homology domain, winged helix WH1 motif"/>
    <property type="match status" value="1"/>
</dbReference>
<dbReference type="GO" id="GO:0006281">
    <property type="term" value="P:DNA repair"/>
    <property type="evidence" value="ECO:0007669"/>
    <property type="project" value="TreeGrafter"/>
</dbReference>
<dbReference type="Proteomes" id="UP000030816">
    <property type="component" value="Unassembled WGS sequence"/>
</dbReference>
<accession>A0A0B2WYS8</accession>
<organism evidence="3 4">
    <name type="scientific">Metarhizium album (strain ARSEF 1941)</name>
    <dbReference type="NCBI Taxonomy" id="1081103"/>
    <lineage>
        <taxon>Eukaryota</taxon>
        <taxon>Fungi</taxon>
        <taxon>Dikarya</taxon>
        <taxon>Ascomycota</taxon>
        <taxon>Pezizomycotina</taxon>
        <taxon>Sordariomycetes</taxon>
        <taxon>Hypocreomycetidae</taxon>
        <taxon>Hypocreales</taxon>
        <taxon>Clavicipitaceae</taxon>
        <taxon>Metarhizium</taxon>
    </lineage>
</organism>
<protein>
    <submittedName>
        <fullName evidence="3">MAGE protein</fullName>
    </submittedName>
</protein>
<dbReference type="InterPro" id="IPR041898">
    <property type="entry name" value="MAGE_WH1"/>
</dbReference>
<feature type="region of interest" description="Disordered" evidence="1">
    <location>
        <begin position="286"/>
        <end position="312"/>
    </location>
</feature>
<comment type="caution">
    <text evidence="3">The sequence shown here is derived from an EMBL/GenBank/DDBJ whole genome shotgun (WGS) entry which is preliminary data.</text>
</comment>
<dbReference type="AlphaFoldDB" id="A0A0B2WYS8"/>
<feature type="domain" description="MAGE" evidence="2">
    <location>
        <begin position="54"/>
        <end position="114"/>
    </location>
</feature>
<feature type="region of interest" description="Disordered" evidence="1">
    <location>
        <begin position="1"/>
        <end position="53"/>
    </location>
</feature>
<keyword evidence="4" id="KW-1185">Reference proteome</keyword>
<sequence>MPPRQRRRQQVDDEDIEYGLPPRQRANRRDSGNDSANDSGDGMDVDGQDGSNADDQLAKKLVRYALSCEYSRTPIRRDGIKERVLGNQGRSFKRIFALAQKQLRLVWGMELRELPVREKMSLQEKRQAMKSNSQAKVGSGAYILTSTLPEAYRSAAIIKPSRTPTSDDEATYVAFYTLVVSFIWLNGGELSDQKLRRYLVRLNADQNVSSEKTEATLKKMERHGYVIKRIDRPPLGRDDEQTITWHVGPRAKEEIGIDGVLGLVRELYGGSSEDLEKKLRVSLGIKEPRRVREQGNEAETSGTRRGNGNEDD</sequence>
<dbReference type="PANTHER" id="PTHR11736:SF14">
    <property type="entry name" value="NSE3 HOMOLOG, SMC5-SMC6 COMPLEX COMPONENT"/>
    <property type="match status" value="1"/>
</dbReference>
<evidence type="ECO:0000256" key="1">
    <source>
        <dbReference type="SAM" id="MobiDB-lite"/>
    </source>
</evidence>
<feature type="compositionally biased region" description="Basic and acidic residues" evidence="1">
    <location>
        <begin position="286"/>
        <end position="295"/>
    </location>
</feature>
<evidence type="ECO:0000313" key="3">
    <source>
        <dbReference type="EMBL" id="KHN98724.1"/>
    </source>
</evidence>
<dbReference type="EMBL" id="AZHE01000006">
    <property type="protein sequence ID" value="KHN98724.1"/>
    <property type="molecule type" value="Genomic_DNA"/>
</dbReference>
<evidence type="ECO:0000313" key="4">
    <source>
        <dbReference type="Proteomes" id="UP000030816"/>
    </source>
</evidence>
<dbReference type="PROSITE" id="PS50838">
    <property type="entry name" value="MAGE"/>
    <property type="match status" value="1"/>
</dbReference>
<dbReference type="RefSeq" id="XP_040679790.1">
    <property type="nucleotide sequence ID" value="XM_040821985.1"/>
</dbReference>
<dbReference type="GeneID" id="63737641"/>
<dbReference type="InterPro" id="IPR002190">
    <property type="entry name" value="MHD_dom"/>
</dbReference>
<dbReference type="Pfam" id="PF01454">
    <property type="entry name" value="MAGE"/>
    <property type="match status" value="1"/>
</dbReference>
<name>A0A0B2WYS8_METAS</name>
<dbReference type="PANTHER" id="PTHR11736">
    <property type="entry name" value="MELANOMA-ASSOCIATED ANTIGEN MAGE ANTIGEN"/>
    <property type="match status" value="1"/>
</dbReference>
<dbReference type="STRING" id="1081103.A0A0B2WYS8"/>
<dbReference type="GO" id="GO:0005634">
    <property type="term" value="C:nucleus"/>
    <property type="evidence" value="ECO:0007669"/>
    <property type="project" value="TreeGrafter"/>
</dbReference>
<gene>
    <name evidence="3" type="ORF">MAM_03186</name>
</gene>